<evidence type="ECO:0000313" key="3">
    <source>
        <dbReference type="Proteomes" id="UP000655868"/>
    </source>
</evidence>
<gene>
    <name evidence="2" type="ORF">JGU71_02355</name>
</gene>
<sequence length="120" mass="13068">MQYRPDSAELLTTLADLLDDVLLPALPSSLQHRARVAANVVRILEREQRLSPDADQQARTRYGALLGHDGSAAELAVELGVLLRGNTDGDLERDAWHALVDVARADLAIAKPGYDGWEGE</sequence>
<keyword evidence="3" id="KW-1185">Reference proteome</keyword>
<accession>A0A934NM73</accession>
<dbReference type="Pfam" id="PF19802">
    <property type="entry name" value="DUF6285"/>
    <property type="match status" value="1"/>
</dbReference>
<feature type="domain" description="DUF6285" evidence="1">
    <location>
        <begin position="24"/>
        <end position="114"/>
    </location>
</feature>
<protein>
    <recommendedName>
        <fullName evidence="1">DUF6285 domain-containing protein</fullName>
    </recommendedName>
</protein>
<proteinExistence type="predicted"/>
<name>A0A934NM73_9NOCA</name>
<dbReference type="EMBL" id="JAEMNV010000001">
    <property type="protein sequence ID" value="MBJ8337719.1"/>
    <property type="molecule type" value="Genomic_DNA"/>
</dbReference>
<reference evidence="2" key="1">
    <citation type="submission" date="2020-12" db="EMBL/GenBank/DDBJ databases">
        <title>Antrihabitans popcorni sp. nov. and Antrihabitans auranticaus sp. nov., isolated from a larva cave.</title>
        <authorList>
            <person name="Lee S.D."/>
            <person name="Kim I.S."/>
        </authorList>
    </citation>
    <scope>NUCLEOTIDE SEQUENCE</scope>
    <source>
        <strain evidence="2">YC3-6</strain>
    </source>
</reference>
<dbReference type="AlphaFoldDB" id="A0A934NM73"/>
<dbReference type="InterPro" id="IPR046252">
    <property type="entry name" value="DUF6285"/>
</dbReference>
<evidence type="ECO:0000259" key="1">
    <source>
        <dbReference type="Pfam" id="PF19802"/>
    </source>
</evidence>
<dbReference type="RefSeq" id="WP_199701578.1">
    <property type="nucleotide sequence ID" value="NZ_JAEMNV010000001.1"/>
</dbReference>
<organism evidence="2 3">
    <name type="scientific">Antrihabitans stalagmiti</name>
    <dbReference type="NCBI Taxonomy" id="2799499"/>
    <lineage>
        <taxon>Bacteria</taxon>
        <taxon>Bacillati</taxon>
        <taxon>Actinomycetota</taxon>
        <taxon>Actinomycetes</taxon>
        <taxon>Mycobacteriales</taxon>
        <taxon>Nocardiaceae</taxon>
        <taxon>Antrihabitans</taxon>
    </lineage>
</organism>
<evidence type="ECO:0000313" key="2">
    <source>
        <dbReference type="EMBL" id="MBJ8337719.1"/>
    </source>
</evidence>
<dbReference type="Proteomes" id="UP000655868">
    <property type="component" value="Unassembled WGS sequence"/>
</dbReference>
<comment type="caution">
    <text evidence="2">The sequence shown here is derived from an EMBL/GenBank/DDBJ whole genome shotgun (WGS) entry which is preliminary data.</text>
</comment>